<dbReference type="RefSeq" id="WP_364600148.1">
    <property type="nucleotide sequence ID" value="NZ_JBFAQK010000063.1"/>
</dbReference>
<reference evidence="2 3" key="1">
    <citation type="submission" date="2024-06" db="EMBL/GenBank/DDBJ databases">
        <title>The Natural Products Discovery Center: Release of the First 8490 Sequenced Strains for Exploring Actinobacteria Biosynthetic Diversity.</title>
        <authorList>
            <person name="Kalkreuter E."/>
            <person name="Kautsar S.A."/>
            <person name="Yang D."/>
            <person name="Bader C.D."/>
            <person name="Teijaro C.N."/>
            <person name="Fluegel L."/>
            <person name="Davis C.M."/>
            <person name="Simpson J.R."/>
            <person name="Lauterbach L."/>
            <person name="Steele A.D."/>
            <person name="Gui C."/>
            <person name="Meng S."/>
            <person name="Li G."/>
            <person name="Viehrig K."/>
            <person name="Ye F."/>
            <person name="Su P."/>
            <person name="Kiefer A.F."/>
            <person name="Nichols A."/>
            <person name="Cepeda A.J."/>
            <person name="Yan W."/>
            <person name="Fan B."/>
            <person name="Jiang Y."/>
            <person name="Adhikari A."/>
            <person name="Zheng C.-J."/>
            <person name="Schuster L."/>
            <person name="Cowan T.M."/>
            <person name="Smanski M.J."/>
            <person name="Chevrette M.G."/>
            <person name="De Carvalho L.P.S."/>
            <person name="Shen B."/>
        </authorList>
    </citation>
    <scope>NUCLEOTIDE SEQUENCE [LARGE SCALE GENOMIC DNA]</scope>
    <source>
        <strain evidence="2 3">NPDC049344</strain>
    </source>
</reference>
<keyword evidence="1" id="KW-0732">Signal</keyword>
<organism evidence="2 3">
    <name type="scientific">Streptomyces kurssanovii</name>
    <dbReference type="NCBI Taxonomy" id="67312"/>
    <lineage>
        <taxon>Bacteria</taxon>
        <taxon>Bacillati</taxon>
        <taxon>Actinomycetota</taxon>
        <taxon>Actinomycetes</taxon>
        <taxon>Kitasatosporales</taxon>
        <taxon>Streptomycetaceae</taxon>
        <taxon>Streptomyces</taxon>
    </lineage>
</organism>
<proteinExistence type="predicted"/>
<evidence type="ECO:0000256" key="1">
    <source>
        <dbReference type="SAM" id="SignalP"/>
    </source>
</evidence>
<dbReference type="EMBL" id="JBFAQK010000063">
    <property type="protein sequence ID" value="MEV4684906.1"/>
    <property type="molecule type" value="Genomic_DNA"/>
</dbReference>
<evidence type="ECO:0000313" key="2">
    <source>
        <dbReference type="EMBL" id="MEV4684906.1"/>
    </source>
</evidence>
<dbReference type="Proteomes" id="UP001552521">
    <property type="component" value="Unassembled WGS sequence"/>
</dbReference>
<evidence type="ECO:0008006" key="4">
    <source>
        <dbReference type="Google" id="ProtNLM"/>
    </source>
</evidence>
<accession>A0ABV3I222</accession>
<comment type="caution">
    <text evidence="2">The sequence shown here is derived from an EMBL/GenBank/DDBJ whole genome shotgun (WGS) entry which is preliminary data.</text>
</comment>
<keyword evidence="3" id="KW-1185">Reference proteome</keyword>
<gene>
    <name evidence="2" type="ORF">AB0K36_29535</name>
</gene>
<sequence length="98" mass="9456">MKKLIASAAVVAGGAALIVSAQGSALAAPVAQNPGVVTSTHGTKSEQWVGSAALKAANLATNAAKATRAAKAAGVRGDESARAHIPAPGVDAAVVFDK</sequence>
<feature type="chain" id="PRO_5046554353" description="DUF4148 domain-containing protein" evidence="1">
    <location>
        <begin position="28"/>
        <end position="98"/>
    </location>
</feature>
<evidence type="ECO:0000313" key="3">
    <source>
        <dbReference type="Proteomes" id="UP001552521"/>
    </source>
</evidence>
<name>A0ABV3I222_9ACTN</name>
<protein>
    <recommendedName>
        <fullName evidence="4">DUF4148 domain-containing protein</fullName>
    </recommendedName>
</protein>
<feature type="signal peptide" evidence="1">
    <location>
        <begin position="1"/>
        <end position="27"/>
    </location>
</feature>